<dbReference type="InterPro" id="IPR029063">
    <property type="entry name" value="SAM-dependent_MTases_sf"/>
</dbReference>
<protein>
    <submittedName>
        <fullName evidence="1">Methyltransferase family protein</fullName>
    </submittedName>
</protein>
<dbReference type="Pfam" id="PF13489">
    <property type="entry name" value="Methyltransf_23"/>
    <property type="match status" value="1"/>
</dbReference>
<dbReference type="EMBL" id="QRDW01000002">
    <property type="protein sequence ID" value="RED52442.1"/>
    <property type="molecule type" value="Genomic_DNA"/>
</dbReference>
<dbReference type="Gene3D" id="3.40.50.150">
    <property type="entry name" value="Vaccinia Virus protein VP39"/>
    <property type="match status" value="1"/>
</dbReference>
<name>A0A3D9HSG4_9PROT</name>
<dbReference type="Proteomes" id="UP000256845">
    <property type="component" value="Unassembled WGS sequence"/>
</dbReference>
<dbReference type="OrthoDB" id="7856199at2"/>
<keyword evidence="2" id="KW-1185">Reference proteome</keyword>
<comment type="caution">
    <text evidence="1">The sequence shown here is derived from an EMBL/GenBank/DDBJ whole genome shotgun (WGS) entry which is preliminary data.</text>
</comment>
<accession>A0A3D9HSG4</accession>
<sequence length="275" mass="30684">MTITKRNPPDQACSFCRSVDWQFNAAFDARPEGETDFAIADYYRELWTCGGCGHVINHHRMDLSRIYDQDYWDSTYGDRIITTFEKIMGLPPEKSDNRQRVRALNAYWDQAAPDLPKTLLDVGAGLAVFPAAMQQAGWNCTALDPDPRAAEHAEKMAGVEGLCADFLSDRIDRTFSLVTLNKVLEHVPDMVGMLAKVRNVLAPGGLVYVELPDAEGAMADSPAREEFFIEHFCAFSASSLALLAHQAGFSCDRLERLVEPSGKYTLRAFLRPGRK</sequence>
<evidence type="ECO:0000313" key="1">
    <source>
        <dbReference type="EMBL" id="RED52442.1"/>
    </source>
</evidence>
<gene>
    <name evidence="1" type="ORF">DFP90_102463</name>
</gene>
<evidence type="ECO:0000313" key="2">
    <source>
        <dbReference type="Proteomes" id="UP000256845"/>
    </source>
</evidence>
<dbReference type="SUPFAM" id="SSF53335">
    <property type="entry name" value="S-adenosyl-L-methionine-dependent methyltransferases"/>
    <property type="match status" value="1"/>
</dbReference>
<dbReference type="AlphaFoldDB" id="A0A3D9HSG4"/>
<dbReference type="GO" id="GO:0032259">
    <property type="term" value="P:methylation"/>
    <property type="evidence" value="ECO:0007669"/>
    <property type="project" value="UniProtKB-KW"/>
</dbReference>
<keyword evidence="1" id="KW-0808">Transferase</keyword>
<proteinExistence type="predicted"/>
<dbReference type="GO" id="GO:0008168">
    <property type="term" value="F:methyltransferase activity"/>
    <property type="evidence" value="ECO:0007669"/>
    <property type="project" value="UniProtKB-KW"/>
</dbReference>
<keyword evidence="1" id="KW-0489">Methyltransferase</keyword>
<dbReference type="CDD" id="cd02440">
    <property type="entry name" value="AdoMet_MTases"/>
    <property type="match status" value="1"/>
</dbReference>
<dbReference type="RefSeq" id="WP_115935977.1">
    <property type="nucleotide sequence ID" value="NZ_QRDW01000002.1"/>
</dbReference>
<organism evidence="1 2">
    <name type="scientific">Aestuariispira insulae</name>
    <dbReference type="NCBI Taxonomy" id="1461337"/>
    <lineage>
        <taxon>Bacteria</taxon>
        <taxon>Pseudomonadati</taxon>
        <taxon>Pseudomonadota</taxon>
        <taxon>Alphaproteobacteria</taxon>
        <taxon>Rhodospirillales</taxon>
        <taxon>Kiloniellaceae</taxon>
        <taxon>Aestuariispira</taxon>
    </lineage>
</organism>
<reference evidence="1 2" key="1">
    <citation type="submission" date="2018-07" db="EMBL/GenBank/DDBJ databases">
        <title>Genomic Encyclopedia of Type Strains, Phase III (KMG-III): the genomes of soil and plant-associated and newly described type strains.</title>
        <authorList>
            <person name="Whitman W."/>
        </authorList>
    </citation>
    <scope>NUCLEOTIDE SEQUENCE [LARGE SCALE GENOMIC DNA]</scope>
    <source>
        <strain evidence="1 2">CECT 8488</strain>
    </source>
</reference>
<dbReference type="PANTHER" id="PTHR43861">
    <property type="entry name" value="TRANS-ACONITATE 2-METHYLTRANSFERASE-RELATED"/>
    <property type="match status" value="1"/>
</dbReference>